<feature type="domain" description="Histidine kinase" evidence="2">
    <location>
        <begin position="33"/>
        <end position="249"/>
    </location>
</feature>
<dbReference type="InterPro" id="IPR052023">
    <property type="entry name" value="Histidine_kinase_KdpD"/>
</dbReference>
<dbReference type="PANTHER" id="PTHR45569:SF1">
    <property type="entry name" value="SENSOR PROTEIN KDPD"/>
    <property type="match status" value="1"/>
</dbReference>
<dbReference type="AlphaFoldDB" id="A0A4Y6PQ60"/>
<evidence type="ECO:0000256" key="1">
    <source>
        <dbReference type="SAM" id="MobiDB-lite"/>
    </source>
</evidence>
<reference evidence="3 4" key="1">
    <citation type="submission" date="2019-06" db="EMBL/GenBank/DDBJ databases">
        <title>Persicimonas caeni gen. nov., sp. nov., a predatory bacterium isolated from solar saltern.</title>
        <authorList>
            <person name="Wang S."/>
        </authorList>
    </citation>
    <scope>NUCLEOTIDE SEQUENCE [LARGE SCALE GENOMIC DNA]</scope>
    <source>
        <strain evidence="3 4">YN101</strain>
    </source>
</reference>
<dbReference type="InterPro" id="IPR005467">
    <property type="entry name" value="His_kinase_dom"/>
</dbReference>
<dbReference type="Pfam" id="PF02518">
    <property type="entry name" value="HATPase_c"/>
    <property type="match status" value="1"/>
</dbReference>
<organism evidence="3 4">
    <name type="scientific">Persicimonas caeni</name>
    <dbReference type="NCBI Taxonomy" id="2292766"/>
    <lineage>
        <taxon>Bacteria</taxon>
        <taxon>Deltaproteobacteria</taxon>
        <taxon>Bradymonadales</taxon>
        <taxon>Bradymonadaceae</taxon>
        <taxon>Persicimonas</taxon>
    </lineage>
</organism>
<gene>
    <name evidence="3" type="ORF">FIV42_05690</name>
</gene>
<dbReference type="InterPro" id="IPR036097">
    <property type="entry name" value="HisK_dim/P_sf"/>
</dbReference>
<sequence>MREQQDEPGVHNDASSSADTSSADDDAAALLRAFSHDFSTPLANIKLAAEVLTSAEGRLSSDKLVDLGENISTEADRIRRMIDTLIEWSRFETGKRELRWEWHLVEDLVGSAIRRLGSLLDDHQVVVTIEPDLAFVRGDEVLIETVLINLLDNAAHCTPAGGPVEVRVCADDQQCRVEVLDGGPRFDNEEDVLVDARSSARSGQTSTPGGALGLVVSRRIVDAHDGEIWAHNRQDQTGAVFAFVLGYGGRTPPHDLVDPETGKDATE</sequence>
<dbReference type="SMART" id="SM00388">
    <property type="entry name" value="HisKA"/>
    <property type="match status" value="1"/>
</dbReference>
<evidence type="ECO:0000259" key="2">
    <source>
        <dbReference type="PROSITE" id="PS50109"/>
    </source>
</evidence>
<evidence type="ECO:0000313" key="4">
    <source>
        <dbReference type="Proteomes" id="UP000315995"/>
    </source>
</evidence>
<accession>A0A5B8Y0P7</accession>
<feature type="region of interest" description="Disordered" evidence="1">
    <location>
        <begin position="1"/>
        <end position="22"/>
    </location>
</feature>
<evidence type="ECO:0000313" key="3">
    <source>
        <dbReference type="EMBL" id="QDG50239.1"/>
    </source>
</evidence>
<dbReference type="Proteomes" id="UP000315995">
    <property type="component" value="Chromosome"/>
</dbReference>
<dbReference type="InterPro" id="IPR003661">
    <property type="entry name" value="HisK_dim/P_dom"/>
</dbReference>
<dbReference type="SUPFAM" id="SSF55874">
    <property type="entry name" value="ATPase domain of HSP90 chaperone/DNA topoisomerase II/histidine kinase"/>
    <property type="match status" value="1"/>
</dbReference>
<dbReference type="CDD" id="cd00082">
    <property type="entry name" value="HisKA"/>
    <property type="match status" value="1"/>
</dbReference>
<dbReference type="Gene3D" id="3.30.565.10">
    <property type="entry name" value="Histidine kinase-like ATPase, C-terminal domain"/>
    <property type="match status" value="1"/>
</dbReference>
<dbReference type="OrthoDB" id="9770955at2"/>
<dbReference type="SMART" id="SM00387">
    <property type="entry name" value="HATPase_c"/>
    <property type="match status" value="1"/>
</dbReference>
<name>A0A4Y6PQ60_PERCE</name>
<dbReference type="RefSeq" id="WP_141196735.1">
    <property type="nucleotide sequence ID" value="NZ_CP041186.1"/>
</dbReference>
<dbReference type="SUPFAM" id="SSF47384">
    <property type="entry name" value="Homodimeric domain of signal transducing histidine kinase"/>
    <property type="match status" value="1"/>
</dbReference>
<dbReference type="EMBL" id="CP041186">
    <property type="protein sequence ID" value="QDG50239.1"/>
    <property type="molecule type" value="Genomic_DNA"/>
</dbReference>
<dbReference type="InterPro" id="IPR003594">
    <property type="entry name" value="HATPase_dom"/>
</dbReference>
<dbReference type="PROSITE" id="PS50109">
    <property type="entry name" value="HIS_KIN"/>
    <property type="match status" value="1"/>
</dbReference>
<dbReference type="Gene3D" id="1.10.287.130">
    <property type="match status" value="1"/>
</dbReference>
<keyword evidence="4" id="KW-1185">Reference proteome</keyword>
<dbReference type="GO" id="GO:0005886">
    <property type="term" value="C:plasma membrane"/>
    <property type="evidence" value="ECO:0007669"/>
    <property type="project" value="TreeGrafter"/>
</dbReference>
<feature type="compositionally biased region" description="Basic and acidic residues" evidence="1">
    <location>
        <begin position="1"/>
        <end position="10"/>
    </location>
</feature>
<proteinExistence type="predicted"/>
<accession>A0A4Y6PQ60</accession>
<dbReference type="PANTHER" id="PTHR45569">
    <property type="entry name" value="SENSOR PROTEIN KDPD"/>
    <property type="match status" value="1"/>
</dbReference>
<protein>
    <recommendedName>
        <fullName evidence="2">Histidine kinase domain-containing protein</fullName>
    </recommendedName>
</protein>
<dbReference type="GO" id="GO:0000155">
    <property type="term" value="F:phosphorelay sensor kinase activity"/>
    <property type="evidence" value="ECO:0007669"/>
    <property type="project" value="InterPro"/>
</dbReference>
<dbReference type="Pfam" id="PF00512">
    <property type="entry name" value="HisKA"/>
    <property type="match status" value="1"/>
</dbReference>
<dbReference type="InterPro" id="IPR036890">
    <property type="entry name" value="HATPase_C_sf"/>
</dbReference>